<dbReference type="OrthoDB" id="27962at2759"/>
<proteinExistence type="predicted"/>
<organism evidence="1 2">
    <name type="scientific">Phytophthora palmivora</name>
    <dbReference type="NCBI Taxonomy" id="4796"/>
    <lineage>
        <taxon>Eukaryota</taxon>
        <taxon>Sar</taxon>
        <taxon>Stramenopiles</taxon>
        <taxon>Oomycota</taxon>
        <taxon>Peronosporomycetes</taxon>
        <taxon>Peronosporales</taxon>
        <taxon>Peronosporaceae</taxon>
        <taxon>Phytophthora</taxon>
    </lineage>
</organism>
<gene>
    <name evidence="1" type="ORF">PHPALM_30054</name>
</gene>
<dbReference type="EMBL" id="NCKW01016442">
    <property type="protein sequence ID" value="POM61004.1"/>
    <property type="molecule type" value="Genomic_DNA"/>
</dbReference>
<protein>
    <submittedName>
        <fullName evidence="1">Uncharacterized protein</fullName>
    </submittedName>
</protein>
<evidence type="ECO:0000313" key="1">
    <source>
        <dbReference type="EMBL" id="POM61004.1"/>
    </source>
</evidence>
<keyword evidence="2" id="KW-1185">Reference proteome</keyword>
<comment type="caution">
    <text evidence="1">The sequence shown here is derived from an EMBL/GenBank/DDBJ whole genome shotgun (WGS) entry which is preliminary data.</text>
</comment>
<dbReference type="Proteomes" id="UP000237271">
    <property type="component" value="Unassembled WGS sequence"/>
</dbReference>
<name>A0A2P4X617_9STRA</name>
<sequence>MSLRGNNEQSELVDDDIKIEWSFVYADETGHPTDTIFYRESKLTLQLVPLPSLMLQSVSLLPCNAEHIPKNCRTHREDTALNEVVTTDHLYCLIMVHLANPTETTFRFRLRREINDSGDVTCEAEIGRQCSRRFVVELPRFHAFTSDQGSSSLIHMLNDLLEMEWETYFGTRGRLLCKEYHLGTVVEQEQMKRELLLSPISFDIHSSLGEPASAVIGKGQNGSVGKSKHGRDRSLSLHPLSFFQATNLSVESRVLQVGLFQYVPISISIKREENDSGEGLPVSCVEIEVVVTDEDEVSFRDTSDNVMVVGQLKTQVVWNDPVNYGAKVHDDPGNFLVTVCGRVLDPDMKQIGGEVWCHQSMHVCVRLEDAIDTEKTVNII</sequence>
<accession>A0A2P4X617</accession>
<evidence type="ECO:0000313" key="2">
    <source>
        <dbReference type="Proteomes" id="UP000237271"/>
    </source>
</evidence>
<dbReference type="AlphaFoldDB" id="A0A2P4X617"/>
<reference evidence="1 2" key="1">
    <citation type="journal article" date="2017" name="Genome Biol. Evol.">
        <title>Phytophthora megakarya and P. palmivora, closely related causal agents of cacao black pod rot, underwent increases in genome sizes and gene numbers by different mechanisms.</title>
        <authorList>
            <person name="Ali S.S."/>
            <person name="Shao J."/>
            <person name="Lary D.J."/>
            <person name="Kronmiller B."/>
            <person name="Shen D."/>
            <person name="Strem M.D."/>
            <person name="Amoako-Attah I."/>
            <person name="Akrofi A.Y."/>
            <person name="Begoude B.A."/>
            <person name="Ten Hoopen G.M."/>
            <person name="Coulibaly K."/>
            <person name="Kebe B.I."/>
            <person name="Melnick R.L."/>
            <person name="Guiltinan M.J."/>
            <person name="Tyler B.M."/>
            <person name="Meinhardt L.W."/>
            <person name="Bailey B.A."/>
        </authorList>
    </citation>
    <scope>NUCLEOTIDE SEQUENCE [LARGE SCALE GENOMIC DNA]</scope>
    <source>
        <strain evidence="2">sbr112.9</strain>
    </source>
</reference>